<dbReference type="AlphaFoldDB" id="A0A5B7G6L8"/>
<comment type="caution">
    <text evidence="1">The sequence shown here is derived from an EMBL/GenBank/DDBJ whole genome shotgun (WGS) entry which is preliminary data.</text>
</comment>
<protein>
    <submittedName>
        <fullName evidence="1">Uncharacterized protein</fullName>
    </submittedName>
</protein>
<sequence>MSTEYKTDERIIKDIIQHHIKPTDEEHTISLTIYYIKKKSQLLIKNKTTMKNPSLQENHVIYKHTCKIEDCGPQTYIGMTQTTL</sequence>
<reference evidence="1 2" key="1">
    <citation type="submission" date="2019-05" db="EMBL/GenBank/DDBJ databases">
        <title>Another draft genome of Portunus trituberculatus and its Hox gene families provides insights of decapod evolution.</title>
        <authorList>
            <person name="Jeong J.-H."/>
            <person name="Song I."/>
            <person name="Kim S."/>
            <person name="Choi T."/>
            <person name="Kim D."/>
            <person name="Ryu S."/>
            <person name="Kim W."/>
        </authorList>
    </citation>
    <scope>NUCLEOTIDE SEQUENCE [LARGE SCALE GENOMIC DNA]</scope>
    <source>
        <tissue evidence="1">Muscle</tissue>
    </source>
</reference>
<gene>
    <name evidence="1" type="ORF">E2C01_046604</name>
</gene>
<organism evidence="1 2">
    <name type="scientific">Portunus trituberculatus</name>
    <name type="common">Swimming crab</name>
    <name type="synonym">Neptunus trituberculatus</name>
    <dbReference type="NCBI Taxonomy" id="210409"/>
    <lineage>
        <taxon>Eukaryota</taxon>
        <taxon>Metazoa</taxon>
        <taxon>Ecdysozoa</taxon>
        <taxon>Arthropoda</taxon>
        <taxon>Crustacea</taxon>
        <taxon>Multicrustacea</taxon>
        <taxon>Malacostraca</taxon>
        <taxon>Eumalacostraca</taxon>
        <taxon>Eucarida</taxon>
        <taxon>Decapoda</taxon>
        <taxon>Pleocyemata</taxon>
        <taxon>Brachyura</taxon>
        <taxon>Eubrachyura</taxon>
        <taxon>Portunoidea</taxon>
        <taxon>Portunidae</taxon>
        <taxon>Portuninae</taxon>
        <taxon>Portunus</taxon>
    </lineage>
</organism>
<proteinExistence type="predicted"/>
<accession>A0A5B7G6L8</accession>
<name>A0A5B7G6L8_PORTR</name>
<dbReference type="Proteomes" id="UP000324222">
    <property type="component" value="Unassembled WGS sequence"/>
</dbReference>
<evidence type="ECO:0000313" key="1">
    <source>
        <dbReference type="EMBL" id="MPC52728.1"/>
    </source>
</evidence>
<dbReference type="EMBL" id="VSRR010011105">
    <property type="protein sequence ID" value="MPC52728.1"/>
    <property type="molecule type" value="Genomic_DNA"/>
</dbReference>
<keyword evidence="2" id="KW-1185">Reference proteome</keyword>
<evidence type="ECO:0000313" key="2">
    <source>
        <dbReference type="Proteomes" id="UP000324222"/>
    </source>
</evidence>